<evidence type="ECO:0000256" key="8">
    <source>
        <dbReference type="ARBA" id="ARBA00023136"/>
    </source>
</evidence>
<proteinExistence type="inferred from homology"/>
<evidence type="ECO:0000256" key="6">
    <source>
        <dbReference type="ARBA" id="ARBA00022692"/>
    </source>
</evidence>
<keyword evidence="7 10" id="KW-1133">Transmembrane helix</keyword>
<dbReference type="GO" id="GO:0004169">
    <property type="term" value="F:dolichyl-phosphate-mannose-protein mannosyltransferase activity"/>
    <property type="evidence" value="ECO:0007669"/>
    <property type="project" value="UniProtKB-UniRule"/>
</dbReference>
<dbReference type="InterPro" id="IPR003342">
    <property type="entry name" value="ArnT-like_N"/>
</dbReference>
<keyword evidence="6 10" id="KW-0812">Transmembrane</keyword>
<comment type="subcellular location">
    <subcellularLocation>
        <location evidence="10">Cell membrane</location>
    </subcellularLocation>
    <subcellularLocation>
        <location evidence="1">Endomembrane system</location>
        <topology evidence="1">Multi-pass membrane protein</topology>
    </subcellularLocation>
</comment>
<feature type="transmembrane region" description="Helical" evidence="10">
    <location>
        <begin position="378"/>
        <end position="396"/>
    </location>
</feature>
<protein>
    <recommendedName>
        <fullName evidence="9 10">Polyprenol-phosphate-mannose--protein mannosyltransferase</fullName>
        <ecNumber evidence="10">2.4.1.-</ecNumber>
    </recommendedName>
</protein>
<dbReference type="AlphaFoldDB" id="A0A1F8FFZ4"/>
<keyword evidence="4 10" id="KW-0328">Glycosyltransferase</keyword>
<comment type="caution">
    <text evidence="14">The sequence shown here is derived from an EMBL/GenBank/DDBJ whole genome shotgun (WGS) entry which is preliminary data.</text>
</comment>
<gene>
    <name evidence="14" type="ORF">A3C71_02390</name>
</gene>
<evidence type="ECO:0000256" key="1">
    <source>
        <dbReference type="ARBA" id="ARBA00004127"/>
    </source>
</evidence>
<evidence type="ECO:0000256" key="4">
    <source>
        <dbReference type="ARBA" id="ARBA00022676"/>
    </source>
</evidence>
<evidence type="ECO:0000259" key="13">
    <source>
        <dbReference type="Pfam" id="PF16192"/>
    </source>
</evidence>
<organism evidence="14 15">
    <name type="scientific">Candidatus Yanofskybacteria bacterium RIFCSPHIGHO2_02_FULL_43_15c</name>
    <dbReference type="NCBI Taxonomy" id="1802679"/>
    <lineage>
        <taxon>Bacteria</taxon>
        <taxon>Candidatus Yanofskyibacteriota</taxon>
    </lineage>
</organism>
<feature type="transmembrane region" description="Helical" evidence="10">
    <location>
        <begin position="140"/>
        <end position="158"/>
    </location>
</feature>
<feature type="transmembrane region" description="Helical" evidence="10">
    <location>
        <begin position="234"/>
        <end position="256"/>
    </location>
</feature>
<evidence type="ECO:0000313" key="15">
    <source>
        <dbReference type="Proteomes" id="UP000178197"/>
    </source>
</evidence>
<sequence>MSTKKKLFFLLLGLSILTHFAFFGHPNQTVFDEVHFGKFISGYFTGQYFFDIHPPLGKLLLSGVGYITGFQPGFSFANIGETFSNQQYLWLRLLPALAGTLLPLVIFLLALELGFSTRASFLAGIFIIFENALNAQSRFILLDSFLLLFGFSALLFYLKFRHQIQGCPVNSVNRAALYLILTGSMAGLAASVKWTGLAFLGMILVFELVRLVKNLKVEPWSDKGSTLRFLIKDFFGLILIPLAIYTSIFALHFYLLPKSGPGDAFMSSAFQKTLAGNMHQNNPEIKPLRFVEKFKELNKQMYQSNQRITNKHPYGSQWYSWPFLKRTVFYWEKNLGATQEKVYLLGNPFIWWAGSIAIVYLILNSLKNLLHRKWPNFTESFLLIGFFISLLPFIGIKRVMFLYHYFPSLIFALLTLAYLTDKTNPVKLQAGHETRKGLFAFLLFISVAGFLYFSPFTYGLPLSPAVQNYLFWFSSWR</sequence>
<feature type="domain" description="Protein O-mannosyl-transferase C-terminal four TM" evidence="13">
    <location>
        <begin position="290"/>
        <end position="476"/>
    </location>
</feature>
<evidence type="ECO:0000256" key="11">
    <source>
        <dbReference type="SAM" id="SignalP"/>
    </source>
</evidence>
<evidence type="ECO:0000256" key="5">
    <source>
        <dbReference type="ARBA" id="ARBA00022679"/>
    </source>
</evidence>
<keyword evidence="5 10" id="KW-0808">Transferase</keyword>
<dbReference type="InterPro" id="IPR032421">
    <property type="entry name" value="PMT_4TMC"/>
</dbReference>
<evidence type="ECO:0000259" key="12">
    <source>
        <dbReference type="Pfam" id="PF02366"/>
    </source>
</evidence>
<feature type="transmembrane region" description="Helical" evidence="10">
    <location>
        <begin position="402"/>
        <end position="419"/>
    </location>
</feature>
<evidence type="ECO:0000256" key="2">
    <source>
        <dbReference type="ARBA" id="ARBA00004922"/>
    </source>
</evidence>
<accession>A0A1F8FFZ4</accession>
<evidence type="ECO:0000256" key="10">
    <source>
        <dbReference type="RuleBase" id="RU367007"/>
    </source>
</evidence>
<evidence type="ECO:0000313" key="14">
    <source>
        <dbReference type="EMBL" id="OGN12067.1"/>
    </source>
</evidence>
<dbReference type="PANTHER" id="PTHR10050">
    <property type="entry name" value="DOLICHYL-PHOSPHATE-MANNOSE--PROTEIN MANNOSYLTRANSFERASE"/>
    <property type="match status" value="1"/>
</dbReference>
<dbReference type="GO" id="GO:0012505">
    <property type="term" value="C:endomembrane system"/>
    <property type="evidence" value="ECO:0007669"/>
    <property type="project" value="UniProtKB-SubCell"/>
</dbReference>
<dbReference type="EC" id="2.4.1.-" evidence="10"/>
<comment type="pathway">
    <text evidence="2 10">Protein modification; protein glycosylation.</text>
</comment>
<dbReference type="Pfam" id="PF02366">
    <property type="entry name" value="PMT"/>
    <property type="match status" value="1"/>
</dbReference>
<dbReference type="UniPathway" id="UPA00378"/>
<feature type="signal peptide" evidence="11">
    <location>
        <begin position="1"/>
        <end position="21"/>
    </location>
</feature>
<feature type="transmembrane region" description="Helical" evidence="10">
    <location>
        <begin position="89"/>
        <end position="109"/>
    </location>
</feature>
<feature type="transmembrane region" description="Helical" evidence="10">
    <location>
        <begin position="59"/>
        <end position="77"/>
    </location>
</feature>
<dbReference type="Proteomes" id="UP000178197">
    <property type="component" value="Unassembled WGS sequence"/>
</dbReference>
<evidence type="ECO:0000256" key="7">
    <source>
        <dbReference type="ARBA" id="ARBA00022989"/>
    </source>
</evidence>
<dbReference type="EMBL" id="MGJT01000024">
    <property type="protein sequence ID" value="OGN12067.1"/>
    <property type="molecule type" value="Genomic_DNA"/>
</dbReference>
<dbReference type="GO" id="GO:0005886">
    <property type="term" value="C:plasma membrane"/>
    <property type="evidence" value="ECO:0007669"/>
    <property type="project" value="UniProtKB-SubCell"/>
</dbReference>
<comment type="similarity">
    <text evidence="3 10">Belongs to the glycosyltransferase 39 family.</text>
</comment>
<dbReference type="InterPro" id="IPR027005">
    <property type="entry name" value="PMT-like"/>
</dbReference>
<feature type="transmembrane region" description="Helical" evidence="10">
    <location>
        <begin position="439"/>
        <end position="460"/>
    </location>
</feature>
<feature type="transmembrane region" description="Helical" evidence="10">
    <location>
        <begin position="349"/>
        <end position="366"/>
    </location>
</feature>
<feature type="chain" id="PRO_5009535518" description="Polyprenol-phosphate-mannose--protein mannosyltransferase" evidence="11">
    <location>
        <begin position="22"/>
        <end position="477"/>
    </location>
</feature>
<evidence type="ECO:0000256" key="3">
    <source>
        <dbReference type="ARBA" id="ARBA00007222"/>
    </source>
</evidence>
<keyword evidence="10" id="KW-1003">Cell membrane</keyword>
<feature type="transmembrane region" description="Helical" evidence="10">
    <location>
        <begin position="178"/>
        <end position="206"/>
    </location>
</feature>
<dbReference type="PANTHER" id="PTHR10050:SF51">
    <property type="entry name" value="PROTEIN O-MANNOSYL-TRANSFERASE 1"/>
    <property type="match status" value="1"/>
</dbReference>
<dbReference type="Pfam" id="PF16192">
    <property type="entry name" value="PMT_4TMC"/>
    <property type="match status" value="1"/>
</dbReference>
<comment type="function">
    <text evidence="10">Protein O-mannosyltransferase that catalyzes the transfer of a single mannose residue from a polyprenol phospho-mannosyl lipidic donor to the hydroxyl group of selected serine and threonine residues in acceptor proteins.</text>
</comment>
<keyword evidence="11" id="KW-0732">Signal</keyword>
<keyword evidence="8 10" id="KW-0472">Membrane</keyword>
<evidence type="ECO:0000256" key="9">
    <source>
        <dbReference type="ARBA" id="ARBA00093617"/>
    </source>
</evidence>
<feature type="domain" description="ArnT-like N-terminal" evidence="12">
    <location>
        <begin position="11"/>
        <end position="256"/>
    </location>
</feature>
<name>A0A1F8FFZ4_9BACT</name>
<reference evidence="14 15" key="1">
    <citation type="journal article" date="2016" name="Nat. Commun.">
        <title>Thousands of microbial genomes shed light on interconnected biogeochemical processes in an aquifer system.</title>
        <authorList>
            <person name="Anantharaman K."/>
            <person name="Brown C.T."/>
            <person name="Hug L.A."/>
            <person name="Sharon I."/>
            <person name="Castelle C.J."/>
            <person name="Probst A.J."/>
            <person name="Thomas B.C."/>
            <person name="Singh A."/>
            <person name="Wilkins M.J."/>
            <person name="Karaoz U."/>
            <person name="Brodie E.L."/>
            <person name="Williams K.H."/>
            <person name="Hubbard S.S."/>
            <person name="Banfield J.F."/>
        </authorList>
    </citation>
    <scope>NUCLEOTIDE SEQUENCE [LARGE SCALE GENOMIC DNA]</scope>
</reference>